<evidence type="ECO:0000313" key="2">
    <source>
        <dbReference type="EMBL" id="ETR70204.1"/>
    </source>
</evidence>
<dbReference type="EMBL" id="ATBP01000466">
    <property type="protein sequence ID" value="ETR70204.1"/>
    <property type="molecule type" value="Genomic_DNA"/>
</dbReference>
<dbReference type="Proteomes" id="UP000189670">
    <property type="component" value="Unassembled WGS sequence"/>
</dbReference>
<gene>
    <name evidence="2" type="ORF">OMM_03410</name>
</gene>
<feature type="signal peptide" evidence="1">
    <location>
        <begin position="1"/>
        <end position="20"/>
    </location>
</feature>
<name>A0A1V1P5Y0_9BACT</name>
<protein>
    <recommendedName>
        <fullName evidence="4">AB hydrolase-1 domain-containing protein</fullName>
    </recommendedName>
</protein>
<evidence type="ECO:0008006" key="4">
    <source>
        <dbReference type="Google" id="ProtNLM"/>
    </source>
</evidence>
<feature type="chain" id="PRO_5010709198" description="AB hydrolase-1 domain-containing protein" evidence="1">
    <location>
        <begin position="21"/>
        <end position="396"/>
    </location>
</feature>
<comment type="caution">
    <text evidence="2">The sequence shown here is derived from an EMBL/GenBank/DDBJ whole genome shotgun (WGS) entry which is preliminary data.</text>
</comment>
<evidence type="ECO:0000256" key="1">
    <source>
        <dbReference type="SAM" id="SignalP"/>
    </source>
</evidence>
<dbReference type="SUPFAM" id="SSF53474">
    <property type="entry name" value="alpha/beta-Hydrolases"/>
    <property type="match status" value="2"/>
</dbReference>
<dbReference type="AlphaFoldDB" id="A0A1V1P5Y0"/>
<keyword evidence="1" id="KW-0732">Signal</keyword>
<accession>A0A1V1P5Y0</accession>
<organism evidence="2 3">
    <name type="scientific">Candidatus Magnetoglobus multicellularis str. Araruama</name>
    <dbReference type="NCBI Taxonomy" id="890399"/>
    <lineage>
        <taxon>Bacteria</taxon>
        <taxon>Pseudomonadati</taxon>
        <taxon>Thermodesulfobacteriota</taxon>
        <taxon>Desulfobacteria</taxon>
        <taxon>Desulfobacterales</taxon>
        <taxon>Desulfobacteraceae</taxon>
        <taxon>Candidatus Magnetoglobus</taxon>
    </lineage>
</organism>
<proteinExistence type="predicted"/>
<evidence type="ECO:0000313" key="3">
    <source>
        <dbReference type="Proteomes" id="UP000189670"/>
    </source>
</evidence>
<dbReference type="Gene3D" id="3.40.50.1820">
    <property type="entry name" value="alpha/beta hydrolase"/>
    <property type="match status" value="1"/>
</dbReference>
<reference evidence="3" key="1">
    <citation type="submission" date="2012-11" db="EMBL/GenBank/DDBJ databases">
        <authorList>
            <person name="Lucero-Rivera Y.E."/>
            <person name="Tovar-Ramirez D."/>
        </authorList>
    </citation>
    <scope>NUCLEOTIDE SEQUENCE [LARGE SCALE GENOMIC DNA]</scope>
    <source>
        <strain evidence="3">Araruama</strain>
    </source>
</reference>
<dbReference type="InterPro" id="IPR029058">
    <property type="entry name" value="AB_hydrolase_fold"/>
</dbReference>
<sequence length="396" mass="44004">MKKGIIVSVLFILLTNPAIAVKREIPQKPDVRKWQVSFNREALSSYSVVYDVRTATEKKQNLAQGRVNGNVILLIHGQQQRPQIAFEFVSKLALNSKSGIVVVPVVDTPFGKDSQWRGDKGKIVILMEMARQLLAPEGIRLDGYTKITEMPVLINNQEVKESGIDTNLPISSKLTIMGWSHGGLLARRIASAYPGTIKGLAQITPAGYIHWGYTRVDKTVCLLSYFFIECANIAKGILTGQLCKVMEATWGLSSGTIGDSLRSPSTCLTSHFHVLKPFRPVKDMHDCTFLADHTGAQVSHLKHIVVMFGASDFVFHPTNACLPKKEPHITDQHRNDFWQTYFQGTDPNFTQRTVTILPGNHIGPMAYPDIYMRTALQGTGQLLQSPTVSLNDHQIN</sequence>